<reference evidence="1" key="1">
    <citation type="submission" date="2021-01" db="EMBL/GenBank/DDBJ databases">
        <title>Whole genome shotgun sequence of Actinoplanes siamensis NBRC 109076.</title>
        <authorList>
            <person name="Komaki H."/>
            <person name="Tamura T."/>
        </authorList>
    </citation>
    <scope>NUCLEOTIDE SEQUENCE</scope>
    <source>
        <strain evidence="1">NBRC 109076</strain>
    </source>
</reference>
<comment type="caution">
    <text evidence="1">The sequence shown here is derived from an EMBL/GenBank/DDBJ whole genome shotgun (WGS) entry which is preliminary data.</text>
</comment>
<keyword evidence="2" id="KW-1185">Reference proteome</keyword>
<name>A0A919TNS1_9ACTN</name>
<organism evidence="1 2">
    <name type="scientific">Actinoplanes siamensis</name>
    <dbReference type="NCBI Taxonomy" id="1223317"/>
    <lineage>
        <taxon>Bacteria</taxon>
        <taxon>Bacillati</taxon>
        <taxon>Actinomycetota</taxon>
        <taxon>Actinomycetes</taxon>
        <taxon>Micromonosporales</taxon>
        <taxon>Micromonosporaceae</taxon>
        <taxon>Actinoplanes</taxon>
    </lineage>
</organism>
<dbReference type="AlphaFoldDB" id="A0A919TNS1"/>
<proteinExistence type="predicted"/>
<accession>A0A919TNS1</accession>
<evidence type="ECO:0000313" key="1">
    <source>
        <dbReference type="EMBL" id="GIF09022.1"/>
    </source>
</evidence>
<evidence type="ECO:0000313" key="2">
    <source>
        <dbReference type="Proteomes" id="UP000629619"/>
    </source>
</evidence>
<sequence>MSDELWVSRTATTELSLKAAFGGDWDGIGSKATAEAQQKNSSSYKKIYTATASGAKLCGQNNDPTLTEKVMEVY</sequence>
<dbReference type="Proteomes" id="UP000629619">
    <property type="component" value="Unassembled WGS sequence"/>
</dbReference>
<gene>
    <name evidence="1" type="ORF">Asi03nite_65600</name>
</gene>
<protein>
    <submittedName>
        <fullName evidence="1">Uncharacterized protein</fullName>
    </submittedName>
</protein>
<dbReference type="EMBL" id="BOMW01000072">
    <property type="protein sequence ID" value="GIF09022.1"/>
    <property type="molecule type" value="Genomic_DNA"/>
</dbReference>